<dbReference type="GO" id="GO:0051285">
    <property type="term" value="C:cell cortex of cell tip"/>
    <property type="evidence" value="ECO:0007669"/>
    <property type="project" value="EnsemblFungi"/>
</dbReference>
<dbReference type="AlphaFoldDB" id="A0A2H9TGV2"/>
<dbReference type="GO" id="GO:0051015">
    <property type="term" value="F:actin filament binding"/>
    <property type="evidence" value="ECO:0007669"/>
    <property type="project" value="EnsemblFungi"/>
</dbReference>
<gene>
    <name evidence="2" type="ORF">PSACC_03203</name>
</gene>
<dbReference type="FunFam" id="3.30.420.40:FF:000050">
    <property type="entry name" value="Actin, alpha skeletal muscle"/>
    <property type="match status" value="1"/>
</dbReference>
<dbReference type="CDD" id="cd10221">
    <property type="entry name" value="ASKHA_NBD_Arp3-like"/>
    <property type="match status" value="1"/>
</dbReference>
<dbReference type="OrthoDB" id="421448at2759"/>
<dbReference type="InterPro" id="IPR043129">
    <property type="entry name" value="ATPase_NBD"/>
</dbReference>
<dbReference type="Pfam" id="PF00022">
    <property type="entry name" value="Actin"/>
    <property type="match status" value="1"/>
</dbReference>
<reference evidence="2 3" key="1">
    <citation type="submission" date="2016-10" db="EMBL/GenBank/DDBJ databases">
        <title>The genome of Paramicrosporidium saccamoebae is the missing link in understanding Cryptomycota and Microsporidia evolution.</title>
        <authorList>
            <person name="Quandt C.A."/>
            <person name="Beaudet D."/>
            <person name="Corsaro D."/>
            <person name="Michel R."/>
            <person name="Corradi N."/>
            <person name="James T."/>
        </authorList>
    </citation>
    <scope>NUCLEOTIDE SEQUENCE [LARGE SCALE GENOMIC DNA]</scope>
    <source>
        <strain evidence="2 3">KSL3</strain>
    </source>
</reference>
<organism evidence="2 3">
    <name type="scientific">Paramicrosporidium saccamoebae</name>
    <dbReference type="NCBI Taxonomy" id="1246581"/>
    <lineage>
        <taxon>Eukaryota</taxon>
        <taxon>Fungi</taxon>
        <taxon>Fungi incertae sedis</taxon>
        <taxon>Cryptomycota</taxon>
        <taxon>Cryptomycota incertae sedis</taxon>
        <taxon>Paramicrosporidium</taxon>
    </lineage>
</organism>
<dbReference type="GO" id="GO:0030041">
    <property type="term" value="P:actin filament polymerization"/>
    <property type="evidence" value="ECO:0007669"/>
    <property type="project" value="EnsemblFungi"/>
</dbReference>
<dbReference type="SMART" id="SM00268">
    <property type="entry name" value="ACTIN"/>
    <property type="match status" value="1"/>
</dbReference>
<dbReference type="PANTHER" id="PTHR11937">
    <property type="entry name" value="ACTIN"/>
    <property type="match status" value="1"/>
</dbReference>
<dbReference type="Proteomes" id="UP000240830">
    <property type="component" value="Unassembled WGS sequence"/>
</dbReference>
<dbReference type="InterPro" id="IPR004000">
    <property type="entry name" value="Actin"/>
</dbReference>
<dbReference type="PROSITE" id="PS01132">
    <property type="entry name" value="ACTINS_ACT_LIKE"/>
    <property type="match status" value="1"/>
</dbReference>
<dbReference type="GO" id="GO:0032153">
    <property type="term" value="C:cell division site"/>
    <property type="evidence" value="ECO:0007669"/>
    <property type="project" value="EnsemblFungi"/>
</dbReference>
<dbReference type="GO" id="GO:0034314">
    <property type="term" value="P:Arp2/3 complex-mediated actin nucleation"/>
    <property type="evidence" value="ECO:0007669"/>
    <property type="project" value="EnsemblFungi"/>
</dbReference>
<keyword evidence="3" id="KW-1185">Reference proteome</keyword>
<dbReference type="GO" id="GO:0005885">
    <property type="term" value="C:Arp2/3 protein complex"/>
    <property type="evidence" value="ECO:0007669"/>
    <property type="project" value="EnsemblFungi"/>
</dbReference>
<dbReference type="STRING" id="1246581.A0A2H9TGV2"/>
<evidence type="ECO:0000313" key="2">
    <source>
        <dbReference type="EMBL" id="PJF16971.1"/>
    </source>
</evidence>
<dbReference type="GO" id="GO:0044396">
    <property type="term" value="P:actin cortical patch organization"/>
    <property type="evidence" value="ECO:0007669"/>
    <property type="project" value="EnsemblFungi"/>
</dbReference>
<dbReference type="InterPro" id="IPR020902">
    <property type="entry name" value="Actin/actin-like_CS"/>
</dbReference>
<dbReference type="FunFam" id="3.30.420.40:FF:000058">
    <property type="entry name" value="Putative actin-related protein 5"/>
    <property type="match status" value="1"/>
</dbReference>
<dbReference type="GO" id="GO:0005524">
    <property type="term" value="F:ATP binding"/>
    <property type="evidence" value="ECO:0007669"/>
    <property type="project" value="EnsemblFungi"/>
</dbReference>
<evidence type="ECO:0000256" key="1">
    <source>
        <dbReference type="RuleBase" id="RU000487"/>
    </source>
</evidence>
<evidence type="ECO:0000313" key="3">
    <source>
        <dbReference type="Proteomes" id="UP000240830"/>
    </source>
</evidence>
<dbReference type="SUPFAM" id="SSF53067">
    <property type="entry name" value="Actin-like ATPase domain"/>
    <property type="match status" value="2"/>
</dbReference>
<proteinExistence type="inferred from homology"/>
<comment type="similarity">
    <text evidence="1">Belongs to the actin family.</text>
</comment>
<dbReference type="GO" id="GO:0030479">
    <property type="term" value="C:actin cortical patch"/>
    <property type="evidence" value="ECO:0007669"/>
    <property type="project" value="EnsemblFungi"/>
</dbReference>
<protein>
    <submittedName>
        <fullName evidence="2">Actin-like protein</fullName>
    </submittedName>
</protein>
<dbReference type="EMBL" id="MTSL01000199">
    <property type="protein sequence ID" value="PJF16971.1"/>
    <property type="molecule type" value="Genomic_DNA"/>
</dbReference>
<sequence>MGYAGNSSPQFVIPTTIATRPKDDFDFYIGDEAQQASKTHSLHYPIRHGQVESWDLMESYWQHCFFRHLRCDPEEHAVLLTEPPLNAPENREFTAEIMFESFNVPQLYIGVQAVLALAASWMDARATDKTDNPLTGCVVDSGDGVTHIIPVVDGYAIGSAIKHVPLAGREVTLFLQQLLRDRPDIKLSPEDSMEAARRIKEDQCYVCPDLPREFLKLDQDPSKIVQAFELGNGTKLDVGHERFLAPELFFNPEMSGNGSFTTPLPTLVDDVIQACPIDCRRGLYRNIVLSGGSTMFKDFGKRMQRDLKSIVEERLSYTSNLDAVNKSAVPQVNVVAHQNQRYAVWCGGSLFASMDSFPAYCHTKAEYEEFGPSICRQSRVFGSLLC</sequence>
<dbReference type="Gene3D" id="3.90.640.10">
    <property type="entry name" value="Actin, Chain A, domain 4"/>
    <property type="match status" value="1"/>
</dbReference>
<accession>A0A2H9TGV2</accession>
<comment type="caution">
    <text evidence="2">The sequence shown here is derived from an EMBL/GenBank/DDBJ whole genome shotgun (WGS) entry which is preliminary data.</text>
</comment>
<dbReference type="PRINTS" id="PR00190">
    <property type="entry name" value="ACTIN"/>
</dbReference>
<name>A0A2H9TGV2_9FUNG</name>
<dbReference type="Gene3D" id="3.30.420.40">
    <property type="match status" value="2"/>
</dbReference>